<gene>
    <name evidence="1" type="ORF">TNIN_5201</name>
</gene>
<accession>A0A8X6XND9</accession>
<evidence type="ECO:0000313" key="2">
    <source>
        <dbReference type="Proteomes" id="UP000886998"/>
    </source>
</evidence>
<dbReference type="AlphaFoldDB" id="A0A8X6XND9"/>
<protein>
    <submittedName>
        <fullName evidence="1">Uncharacterized protein</fullName>
    </submittedName>
</protein>
<comment type="caution">
    <text evidence="1">The sequence shown here is derived from an EMBL/GenBank/DDBJ whole genome shotgun (WGS) entry which is preliminary data.</text>
</comment>
<dbReference type="EMBL" id="BMAV01010898">
    <property type="protein sequence ID" value="GFY56331.1"/>
    <property type="molecule type" value="Genomic_DNA"/>
</dbReference>
<name>A0A8X6XND9_9ARAC</name>
<keyword evidence="2" id="KW-1185">Reference proteome</keyword>
<evidence type="ECO:0000313" key="1">
    <source>
        <dbReference type="EMBL" id="GFY56331.1"/>
    </source>
</evidence>
<sequence length="72" mass="8493">MREENRSRTRFQVKENDVDSPSTCFTGEIVVPKRRLCYPSFPRAFSRIVALLCDSVKTSDVFVFYTRMVYVF</sequence>
<reference evidence="1" key="1">
    <citation type="submission" date="2020-08" db="EMBL/GenBank/DDBJ databases">
        <title>Multicomponent nature underlies the extraordinary mechanical properties of spider dragline silk.</title>
        <authorList>
            <person name="Kono N."/>
            <person name="Nakamura H."/>
            <person name="Mori M."/>
            <person name="Yoshida Y."/>
            <person name="Ohtoshi R."/>
            <person name="Malay A.D."/>
            <person name="Moran D.A.P."/>
            <person name="Tomita M."/>
            <person name="Numata K."/>
            <person name="Arakawa K."/>
        </authorList>
    </citation>
    <scope>NUCLEOTIDE SEQUENCE</scope>
</reference>
<proteinExistence type="predicted"/>
<organism evidence="1 2">
    <name type="scientific">Trichonephila inaurata madagascariensis</name>
    <dbReference type="NCBI Taxonomy" id="2747483"/>
    <lineage>
        <taxon>Eukaryota</taxon>
        <taxon>Metazoa</taxon>
        <taxon>Ecdysozoa</taxon>
        <taxon>Arthropoda</taxon>
        <taxon>Chelicerata</taxon>
        <taxon>Arachnida</taxon>
        <taxon>Araneae</taxon>
        <taxon>Araneomorphae</taxon>
        <taxon>Entelegynae</taxon>
        <taxon>Araneoidea</taxon>
        <taxon>Nephilidae</taxon>
        <taxon>Trichonephila</taxon>
        <taxon>Trichonephila inaurata</taxon>
    </lineage>
</organism>
<dbReference type="Proteomes" id="UP000886998">
    <property type="component" value="Unassembled WGS sequence"/>
</dbReference>